<evidence type="ECO:0000313" key="2">
    <source>
        <dbReference type="EMBL" id="CAG8664754.1"/>
    </source>
</evidence>
<gene>
    <name evidence="2" type="ORF">GMARGA_LOCUS10084</name>
</gene>
<comment type="caution">
    <text evidence="2">The sequence shown here is derived from an EMBL/GenBank/DDBJ whole genome shotgun (WGS) entry which is preliminary data.</text>
</comment>
<feature type="compositionally biased region" description="Polar residues" evidence="1">
    <location>
        <begin position="22"/>
        <end position="43"/>
    </location>
</feature>
<protein>
    <submittedName>
        <fullName evidence="2">25505_t:CDS:1</fullName>
    </submittedName>
</protein>
<reference evidence="2 3" key="1">
    <citation type="submission" date="2021-06" db="EMBL/GenBank/DDBJ databases">
        <authorList>
            <person name="Kallberg Y."/>
            <person name="Tangrot J."/>
            <person name="Rosling A."/>
        </authorList>
    </citation>
    <scope>NUCLEOTIDE SEQUENCE [LARGE SCALE GENOMIC DNA]</scope>
    <source>
        <strain evidence="2 3">120-4 pot B 10/14</strain>
    </source>
</reference>
<dbReference type="EMBL" id="CAJVQB010005556">
    <property type="protein sequence ID" value="CAG8664754.1"/>
    <property type="molecule type" value="Genomic_DNA"/>
</dbReference>
<keyword evidence="3" id="KW-1185">Reference proteome</keyword>
<dbReference type="Proteomes" id="UP000789901">
    <property type="component" value="Unassembled WGS sequence"/>
</dbReference>
<organism evidence="2 3">
    <name type="scientific">Gigaspora margarita</name>
    <dbReference type="NCBI Taxonomy" id="4874"/>
    <lineage>
        <taxon>Eukaryota</taxon>
        <taxon>Fungi</taxon>
        <taxon>Fungi incertae sedis</taxon>
        <taxon>Mucoromycota</taxon>
        <taxon>Glomeromycotina</taxon>
        <taxon>Glomeromycetes</taxon>
        <taxon>Diversisporales</taxon>
        <taxon>Gigasporaceae</taxon>
        <taxon>Gigaspora</taxon>
    </lineage>
</organism>
<evidence type="ECO:0000256" key="1">
    <source>
        <dbReference type="SAM" id="MobiDB-lite"/>
    </source>
</evidence>
<evidence type="ECO:0000313" key="3">
    <source>
        <dbReference type="Proteomes" id="UP000789901"/>
    </source>
</evidence>
<name>A0ABN7UTX9_GIGMA</name>
<accession>A0ABN7UTX9</accession>
<feature type="region of interest" description="Disordered" evidence="1">
    <location>
        <begin position="18"/>
        <end position="48"/>
    </location>
</feature>
<sequence length="93" mass="10665">MVERANGILRVKLRKWMEDNQTKSSSTNQSELALPSQAESQESLPKYTEPLSNQVVSLPLTGLDNNLHILSHHQLSRKYANESLANYRDRMKK</sequence>
<proteinExistence type="predicted"/>